<gene>
    <name evidence="2" type="ORF">Ddye_024234</name>
</gene>
<keyword evidence="3" id="KW-1185">Reference proteome</keyword>
<feature type="region of interest" description="Disordered" evidence="1">
    <location>
        <begin position="38"/>
        <end position="88"/>
    </location>
</feature>
<feature type="compositionally biased region" description="Basic and acidic residues" evidence="1">
    <location>
        <begin position="54"/>
        <end position="79"/>
    </location>
</feature>
<feature type="region of interest" description="Disordered" evidence="1">
    <location>
        <begin position="1"/>
        <end position="26"/>
    </location>
</feature>
<accession>A0AAD9TV20</accession>
<dbReference type="Proteomes" id="UP001280121">
    <property type="component" value="Unassembled WGS sequence"/>
</dbReference>
<dbReference type="EMBL" id="JANJYI010000007">
    <property type="protein sequence ID" value="KAK2642471.1"/>
    <property type="molecule type" value="Genomic_DNA"/>
</dbReference>
<comment type="caution">
    <text evidence="2">The sequence shown here is derived from an EMBL/GenBank/DDBJ whole genome shotgun (WGS) entry which is preliminary data.</text>
</comment>
<proteinExistence type="predicted"/>
<protein>
    <submittedName>
        <fullName evidence="2">Uncharacterized protein</fullName>
    </submittedName>
</protein>
<reference evidence="2" key="1">
    <citation type="journal article" date="2023" name="Plant J.">
        <title>Genome sequences and population genomics provide insights into the demographic history, inbreeding, and mutation load of two 'living fossil' tree species of Dipteronia.</title>
        <authorList>
            <person name="Feng Y."/>
            <person name="Comes H.P."/>
            <person name="Chen J."/>
            <person name="Zhu S."/>
            <person name="Lu R."/>
            <person name="Zhang X."/>
            <person name="Li P."/>
            <person name="Qiu J."/>
            <person name="Olsen K.M."/>
            <person name="Qiu Y."/>
        </authorList>
    </citation>
    <scope>NUCLEOTIDE SEQUENCE</scope>
    <source>
        <strain evidence="2">KIB01</strain>
    </source>
</reference>
<evidence type="ECO:0000256" key="1">
    <source>
        <dbReference type="SAM" id="MobiDB-lite"/>
    </source>
</evidence>
<sequence length="88" mass="10264">MRLEKERSEKLIREREGGDGERKRESLLTRIPTIAFPFGELDQHQSSSPMGDADLLRLEEIDRPSSDRRRSITDGEDMRRRRPTTPLS</sequence>
<organism evidence="2 3">
    <name type="scientific">Dipteronia dyeriana</name>
    <dbReference type="NCBI Taxonomy" id="168575"/>
    <lineage>
        <taxon>Eukaryota</taxon>
        <taxon>Viridiplantae</taxon>
        <taxon>Streptophyta</taxon>
        <taxon>Embryophyta</taxon>
        <taxon>Tracheophyta</taxon>
        <taxon>Spermatophyta</taxon>
        <taxon>Magnoliopsida</taxon>
        <taxon>eudicotyledons</taxon>
        <taxon>Gunneridae</taxon>
        <taxon>Pentapetalae</taxon>
        <taxon>rosids</taxon>
        <taxon>malvids</taxon>
        <taxon>Sapindales</taxon>
        <taxon>Sapindaceae</taxon>
        <taxon>Hippocastanoideae</taxon>
        <taxon>Acereae</taxon>
        <taxon>Dipteronia</taxon>
    </lineage>
</organism>
<evidence type="ECO:0000313" key="3">
    <source>
        <dbReference type="Proteomes" id="UP001280121"/>
    </source>
</evidence>
<evidence type="ECO:0000313" key="2">
    <source>
        <dbReference type="EMBL" id="KAK2642471.1"/>
    </source>
</evidence>
<name>A0AAD9TV20_9ROSI</name>
<dbReference type="AlphaFoldDB" id="A0AAD9TV20"/>